<dbReference type="Proteomes" id="UP001057402">
    <property type="component" value="Chromosome 7"/>
</dbReference>
<keyword evidence="2" id="KW-1185">Reference proteome</keyword>
<sequence>MPPPAPPKGGGSGVRSISQGAFDDLVRENIEDLGMDPAEALQDAIDTLTLQSVDLSGIVTCVPGEGGVKDNPVLRCLDKLKQLQSELKDRVYESDELVECLEELSSLCSLEGSGNAAVATRNGAVELICLFCGQIELRYNRALNASLRALAPLLNDMQSREQFKDCHGPKTIVGILDVSENLETLAAGFSIVALAATANEILKESFMELKIDDIIIRVLTRPGKQCIQSVYDAIRVLLAADDNRVVASQVYGYARRFAKIGIVVVLVESLHEGISSPSLVSACIALKAIAVNDEICKSIAENGGIDALLNCIDDSGAQGNKIAAKVCCSLLSKLAGSDTNKNTIVEKKGMDKLIMLSSRFGDDPSVLQEVMSIISILCLRSPDNAARAIEVGAGDLALQAMQKFPNAQQMQRSSCLMIRNLAVRNTENRTLFLGNGVDKYIRKARQNHECCKDAATDALRDLGLDDYNS</sequence>
<proteinExistence type="predicted"/>
<dbReference type="EMBL" id="CM042886">
    <property type="protein sequence ID" value="KAI4342359.1"/>
    <property type="molecule type" value="Genomic_DNA"/>
</dbReference>
<protein>
    <submittedName>
        <fullName evidence="1">Uncharacterized protein</fullName>
    </submittedName>
</protein>
<evidence type="ECO:0000313" key="1">
    <source>
        <dbReference type="EMBL" id="KAI4342359.1"/>
    </source>
</evidence>
<accession>A0ACB9P062</accession>
<evidence type="ECO:0000313" key="2">
    <source>
        <dbReference type="Proteomes" id="UP001057402"/>
    </source>
</evidence>
<reference evidence="2" key="1">
    <citation type="journal article" date="2023" name="Front. Plant Sci.">
        <title>Chromosomal-level genome assembly of Melastoma candidum provides insights into trichome evolution.</title>
        <authorList>
            <person name="Zhong Y."/>
            <person name="Wu W."/>
            <person name="Sun C."/>
            <person name="Zou P."/>
            <person name="Liu Y."/>
            <person name="Dai S."/>
            <person name="Zhou R."/>
        </authorList>
    </citation>
    <scope>NUCLEOTIDE SEQUENCE [LARGE SCALE GENOMIC DNA]</scope>
</reference>
<gene>
    <name evidence="1" type="ORF">MLD38_026996</name>
</gene>
<name>A0ACB9P062_9MYRT</name>
<organism evidence="1 2">
    <name type="scientific">Melastoma candidum</name>
    <dbReference type="NCBI Taxonomy" id="119954"/>
    <lineage>
        <taxon>Eukaryota</taxon>
        <taxon>Viridiplantae</taxon>
        <taxon>Streptophyta</taxon>
        <taxon>Embryophyta</taxon>
        <taxon>Tracheophyta</taxon>
        <taxon>Spermatophyta</taxon>
        <taxon>Magnoliopsida</taxon>
        <taxon>eudicotyledons</taxon>
        <taxon>Gunneridae</taxon>
        <taxon>Pentapetalae</taxon>
        <taxon>rosids</taxon>
        <taxon>malvids</taxon>
        <taxon>Myrtales</taxon>
        <taxon>Melastomataceae</taxon>
        <taxon>Melastomatoideae</taxon>
        <taxon>Melastomateae</taxon>
        <taxon>Melastoma</taxon>
    </lineage>
</organism>
<comment type="caution">
    <text evidence="1">The sequence shown here is derived from an EMBL/GenBank/DDBJ whole genome shotgun (WGS) entry which is preliminary data.</text>
</comment>